<dbReference type="SUPFAM" id="SSF53041">
    <property type="entry name" value="Resolvase-like"/>
    <property type="match status" value="1"/>
</dbReference>
<reference evidence="6" key="2">
    <citation type="journal article" date="2021" name="PeerJ">
        <title>Extensive microbial diversity within the chicken gut microbiome revealed by metagenomics and culture.</title>
        <authorList>
            <person name="Gilroy R."/>
            <person name="Ravi A."/>
            <person name="Getino M."/>
            <person name="Pursley I."/>
            <person name="Horton D.L."/>
            <person name="Alikhan N.F."/>
            <person name="Baker D."/>
            <person name="Gharbi K."/>
            <person name="Hall N."/>
            <person name="Watson M."/>
            <person name="Adriaenssens E.M."/>
            <person name="Foster-Nyarko E."/>
            <person name="Jarju S."/>
            <person name="Secka A."/>
            <person name="Antonio M."/>
            <person name="Oren A."/>
            <person name="Chaudhuri R.R."/>
            <person name="La Ragione R."/>
            <person name="Hildebrand F."/>
            <person name="Pallen M.J."/>
        </authorList>
    </citation>
    <scope>NUCLEOTIDE SEQUENCE</scope>
    <source>
        <strain evidence="6">6276</strain>
    </source>
</reference>
<accession>A0A9D1EXP0</accession>
<dbReference type="GO" id="GO:0000150">
    <property type="term" value="F:DNA strand exchange activity"/>
    <property type="evidence" value="ECO:0007669"/>
    <property type="project" value="InterPro"/>
</dbReference>
<dbReference type="GO" id="GO:0015074">
    <property type="term" value="P:DNA integration"/>
    <property type="evidence" value="ECO:0007669"/>
    <property type="project" value="UniProtKB-KW"/>
</dbReference>
<dbReference type="Gene3D" id="3.40.50.1390">
    <property type="entry name" value="Resolvase, N-terminal catalytic domain"/>
    <property type="match status" value="1"/>
</dbReference>
<evidence type="ECO:0000313" key="7">
    <source>
        <dbReference type="Proteomes" id="UP000823928"/>
    </source>
</evidence>
<dbReference type="InterPro" id="IPR050639">
    <property type="entry name" value="SSR_resolvase"/>
</dbReference>
<feature type="active site" description="O-(5'-phospho-DNA)-serine intermediate" evidence="4">
    <location>
        <position position="10"/>
    </location>
</feature>
<dbReference type="InterPro" id="IPR036162">
    <property type="entry name" value="Resolvase-like_N_sf"/>
</dbReference>
<sequence length="89" mass="10424">MNTYAYARVSAQDQNLARQLDAFSSYGVLPKHIYCDKKSGKDFDRENYLKLLKKLKKGDLLIIKSIDRLGRNYDAIIFEWNRITNQIHA</sequence>
<keyword evidence="2" id="KW-0238">DNA-binding</keyword>
<proteinExistence type="predicted"/>
<evidence type="ECO:0000313" key="6">
    <source>
        <dbReference type="EMBL" id="HIS35656.1"/>
    </source>
</evidence>
<dbReference type="SMART" id="SM00857">
    <property type="entry name" value="Resolvase"/>
    <property type="match status" value="1"/>
</dbReference>
<name>A0A9D1EXP0_9BACT</name>
<dbReference type="GO" id="GO:0003677">
    <property type="term" value="F:DNA binding"/>
    <property type="evidence" value="ECO:0007669"/>
    <property type="project" value="UniProtKB-KW"/>
</dbReference>
<dbReference type="PANTHER" id="PTHR30461">
    <property type="entry name" value="DNA-INVERTASE FROM LAMBDOID PROPHAGE"/>
    <property type="match status" value="1"/>
</dbReference>
<dbReference type="PROSITE" id="PS51736">
    <property type="entry name" value="RECOMBINASES_3"/>
    <property type="match status" value="1"/>
</dbReference>
<dbReference type="Pfam" id="PF00239">
    <property type="entry name" value="Resolvase"/>
    <property type="match status" value="1"/>
</dbReference>
<dbReference type="Proteomes" id="UP000823928">
    <property type="component" value="Unassembled WGS sequence"/>
</dbReference>
<dbReference type="InterPro" id="IPR006118">
    <property type="entry name" value="Recombinase_CS"/>
</dbReference>
<keyword evidence="3" id="KW-0233">DNA recombination</keyword>
<dbReference type="InterPro" id="IPR006119">
    <property type="entry name" value="Resolv_N"/>
</dbReference>
<feature type="domain" description="Resolvase/invertase-type recombinase catalytic" evidence="5">
    <location>
        <begin position="2"/>
        <end position="89"/>
    </location>
</feature>
<dbReference type="PANTHER" id="PTHR30461:SF2">
    <property type="entry name" value="SERINE RECOMBINASE PINE-RELATED"/>
    <property type="match status" value="1"/>
</dbReference>
<dbReference type="PROSITE" id="PS00398">
    <property type="entry name" value="RECOMBINASES_2"/>
    <property type="match status" value="1"/>
</dbReference>
<keyword evidence="1" id="KW-0229">DNA integration</keyword>
<comment type="caution">
    <text evidence="6">The sequence shown here is derived from an EMBL/GenBank/DDBJ whole genome shotgun (WGS) entry which is preliminary data.</text>
</comment>
<evidence type="ECO:0000256" key="1">
    <source>
        <dbReference type="ARBA" id="ARBA00022908"/>
    </source>
</evidence>
<feature type="non-terminal residue" evidence="6">
    <location>
        <position position="89"/>
    </location>
</feature>
<organism evidence="6 7">
    <name type="scientific">Candidatus Scatousia excrementigallinarum</name>
    <dbReference type="NCBI Taxonomy" id="2840935"/>
    <lineage>
        <taxon>Bacteria</taxon>
        <taxon>Candidatus Scatousia</taxon>
    </lineage>
</organism>
<evidence type="ECO:0000256" key="4">
    <source>
        <dbReference type="PIRSR" id="PIRSR606118-50"/>
    </source>
</evidence>
<gene>
    <name evidence="6" type="ORF">IAC10_03375</name>
</gene>
<protein>
    <submittedName>
        <fullName evidence="6">Recombinase family protein</fullName>
    </submittedName>
</protein>
<evidence type="ECO:0000259" key="5">
    <source>
        <dbReference type="PROSITE" id="PS51736"/>
    </source>
</evidence>
<dbReference type="AlphaFoldDB" id="A0A9D1EXP0"/>
<evidence type="ECO:0000256" key="3">
    <source>
        <dbReference type="ARBA" id="ARBA00023172"/>
    </source>
</evidence>
<dbReference type="EMBL" id="DVIU01000073">
    <property type="protein sequence ID" value="HIS35656.1"/>
    <property type="molecule type" value="Genomic_DNA"/>
</dbReference>
<reference evidence="6" key="1">
    <citation type="submission" date="2020-10" db="EMBL/GenBank/DDBJ databases">
        <authorList>
            <person name="Gilroy R."/>
        </authorList>
    </citation>
    <scope>NUCLEOTIDE SEQUENCE</scope>
    <source>
        <strain evidence="6">6276</strain>
    </source>
</reference>
<evidence type="ECO:0000256" key="2">
    <source>
        <dbReference type="ARBA" id="ARBA00023125"/>
    </source>
</evidence>